<feature type="chain" id="PRO_5005845677" description="DUF4296 domain-containing protein" evidence="1">
    <location>
        <begin position="21"/>
        <end position="152"/>
    </location>
</feature>
<evidence type="ECO:0000313" key="6">
    <source>
        <dbReference type="Proteomes" id="UP000183071"/>
    </source>
</evidence>
<dbReference type="EMBL" id="LGBR01000001">
    <property type="protein sequence ID" value="KOY51747.1"/>
    <property type="molecule type" value="Genomic_DNA"/>
</dbReference>
<evidence type="ECO:0000313" key="4">
    <source>
        <dbReference type="EMBL" id="SEE04070.1"/>
    </source>
</evidence>
<feature type="domain" description="DUF4296" evidence="2">
    <location>
        <begin position="25"/>
        <end position="105"/>
    </location>
</feature>
<dbReference type="OrthoDB" id="1525222at2"/>
<evidence type="ECO:0000313" key="5">
    <source>
        <dbReference type="Proteomes" id="UP000037716"/>
    </source>
</evidence>
<dbReference type="RefSeq" id="WP_053973899.1">
    <property type="nucleotide sequence ID" value="NZ_FNUE01000001.1"/>
</dbReference>
<comment type="caution">
    <text evidence="3">The sequence shown here is derived from an EMBL/GenBank/DDBJ whole genome shotgun (WGS) entry which is preliminary data.</text>
</comment>
<dbReference type="Proteomes" id="UP000183071">
    <property type="component" value="Unassembled WGS sequence"/>
</dbReference>
<keyword evidence="6" id="KW-1185">Reference proteome</keyword>
<gene>
    <name evidence="3" type="ORF">I602_1307</name>
    <name evidence="4" type="ORF">SAMN05444353_0464</name>
</gene>
<name>A0A0N0CFE9_9FLAO</name>
<sequence>MKKLSYLLAFLILGSCTSNTIFEKPTDLIPKDTMSLLVQEMMIASSATYIKNKNMERNINYMPLVYERFQIDSVRFQTSNLYYMSKVDEYKLIFEDAKNSLKEQKAYFDNIKSTKDSLRLDSIKRNKDLKKNIDSVSKALKLKDSIPRKIKN</sequence>
<dbReference type="InterPro" id="IPR025381">
    <property type="entry name" value="DUF4296"/>
</dbReference>
<feature type="signal peptide" evidence="1">
    <location>
        <begin position="1"/>
        <end position="20"/>
    </location>
</feature>
<reference evidence="3 5" key="1">
    <citation type="submission" date="2015-07" db="EMBL/GenBank/DDBJ databases">
        <title>Genome of Polaribacter dokdonenesis DSW-5, isolated from seawater off Dokdo in Korea.</title>
        <authorList>
            <person name="Yoon K."/>
            <person name="Song J.Y."/>
            <person name="Kim J.F."/>
        </authorList>
    </citation>
    <scope>NUCLEOTIDE SEQUENCE [LARGE SCALE GENOMIC DNA]</scope>
    <source>
        <strain evidence="3 5">DSW-5</strain>
    </source>
</reference>
<dbReference type="PATRIC" id="fig|1300348.6.peg.1306"/>
<dbReference type="PROSITE" id="PS51257">
    <property type="entry name" value="PROKAR_LIPOPROTEIN"/>
    <property type="match status" value="1"/>
</dbReference>
<organism evidence="3 5">
    <name type="scientific">Polaribacter dokdonensis DSW-5</name>
    <dbReference type="NCBI Taxonomy" id="1300348"/>
    <lineage>
        <taxon>Bacteria</taxon>
        <taxon>Pseudomonadati</taxon>
        <taxon>Bacteroidota</taxon>
        <taxon>Flavobacteriia</taxon>
        <taxon>Flavobacteriales</taxon>
        <taxon>Flavobacteriaceae</taxon>
    </lineage>
</organism>
<reference evidence="4 6" key="2">
    <citation type="submission" date="2016-10" db="EMBL/GenBank/DDBJ databases">
        <authorList>
            <person name="Varghese N."/>
            <person name="Submissions S."/>
        </authorList>
    </citation>
    <scope>NUCLEOTIDE SEQUENCE [LARGE SCALE GENOMIC DNA]</scope>
    <source>
        <strain evidence="4 6">DSW-5</strain>
    </source>
</reference>
<dbReference type="EMBL" id="FNUE01000001">
    <property type="protein sequence ID" value="SEE04070.1"/>
    <property type="molecule type" value="Genomic_DNA"/>
</dbReference>
<evidence type="ECO:0000256" key="1">
    <source>
        <dbReference type="SAM" id="SignalP"/>
    </source>
</evidence>
<accession>A0A0N0CFE9</accession>
<proteinExistence type="predicted"/>
<dbReference type="Pfam" id="PF14129">
    <property type="entry name" value="DUF4296"/>
    <property type="match status" value="1"/>
</dbReference>
<dbReference type="AlphaFoldDB" id="A0A0N0CFE9"/>
<evidence type="ECO:0000259" key="2">
    <source>
        <dbReference type="Pfam" id="PF14129"/>
    </source>
</evidence>
<dbReference type="Proteomes" id="UP000037716">
    <property type="component" value="Unassembled WGS sequence"/>
</dbReference>
<keyword evidence="1" id="KW-0732">Signal</keyword>
<dbReference type="STRING" id="1300348.I602_1307"/>
<evidence type="ECO:0000313" key="3">
    <source>
        <dbReference type="EMBL" id="KOY51747.1"/>
    </source>
</evidence>
<protein>
    <recommendedName>
        <fullName evidence="2">DUF4296 domain-containing protein</fullName>
    </recommendedName>
</protein>